<reference evidence="1 2" key="1">
    <citation type="submission" date="2016-10" db="EMBL/GenBank/DDBJ databases">
        <authorList>
            <person name="de Groot N.N."/>
        </authorList>
    </citation>
    <scope>NUCLEOTIDE SEQUENCE [LARGE SCALE GENOMIC DNA]</scope>
    <source>
        <strain evidence="1 2">RK1</strain>
    </source>
</reference>
<proteinExistence type="predicted"/>
<evidence type="ECO:0000313" key="2">
    <source>
        <dbReference type="Proteomes" id="UP000198670"/>
    </source>
</evidence>
<dbReference type="EMBL" id="FOQO01000004">
    <property type="protein sequence ID" value="SFI50648.1"/>
    <property type="molecule type" value="Genomic_DNA"/>
</dbReference>
<gene>
    <name evidence="1" type="ORF">SAMN05444682_104194</name>
</gene>
<dbReference type="RefSeq" id="WP_090626455.1">
    <property type="nucleotide sequence ID" value="NZ_FOQO01000004.1"/>
</dbReference>
<accession>A0A1I3IRP2</accession>
<organism evidence="1 2">
    <name type="scientific">Parapedobacter indicus</name>
    <dbReference type="NCBI Taxonomy" id="1477437"/>
    <lineage>
        <taxon>Bacteria</taxon>
        <taxon>Pseudomonadati</taxon>
        <taxon>Bacteroidota</taxon>
        <taxon>Sphingobacteriia</taxon>
        <taxon>Sphingobacteriales</taxon>
        <taxon>Sphingobacteriaceae</taxon>
        <taxon>Parapedobacter</taxon>
    </lineage>
</organism>
<dbReference type="Proteomes" id="UP000198670">
    <property type="component" value="Unassembled WGS sequence"/>
</dbReference>
<dbReference type="STRING" id="1477437.SAMN05444682_104194"/>
<sequence length="376" mass="43858">MIRQLLSIKQQIDILLNDSDPTDSETKWQHFDQQLTRIETEVYTVFKNNPDRIAVWDAQNFHADLVQLIDQHTPPSPDEPLIPMLVRLLETLQFCEQKFQVPINLKTSVPLVYELQLNDELLRQERIIVPALVEKQVNPVLIDKITHGFHLIRSQPTGTLNYATYRYLQQFLPVLTELSQSTLPKDWNLRLFRFFIQYNYNHMGVYNWWERTTVQALHGRGSIDALELIYQLINDIEHIDQQTELGYQTWRKPLKAQLLAYLERRKELLTDRKLLEEVQEASTLIVNIPPDEQNVHFNLDFEAGVYAAYGSKKEASEAYTAVIRGPEGVKLSAHSLRKSDNAKYYSAADRVEERLSDKREALVKLFSLLLSSRRGK</sequence>
<dbReference type="AlphaFoldDB" id="A0A1I3IRP2"/>
<protein>
    <submittedName>
        <fullName evidence="1">Uncharacterized protein</fullName>
    </submittedName>
</protein>
<dbReference type="OrthoDB" id="707251at2"/>
<keyword evidence="2" id="KW-1185">Reference proteome</keyword>
<evidence type="ECO:0000313" key="1">
    <source>
        <dbReference type="EMBL" id="SFI50648.1"/>
    </source>
</evidence>
<name>A0A1I3IRP2_9SPHI</name>